<keyword evidence="5 18" id="KW-0812">Transmembrane</keyword>
<dbReference type="Pfam" id="PF00122">
    <property type="entry name" value="E1-E2_ATPase"/>
    <property type="match status" value="1"/>
</dbReference>
<dbReference type="Pfam" id="PF00690">
    <property type="entry name" value="Cation_ATPase_N"/>
    <property type="match status" value="1"/>
</dbReference>
<keyword evidence="9 18" id="KW-0067">ATP-binding</keyword>
<accession>A0AAD4KXR1</accession>
<evidence type="ECO:0000256" key="13">
    <source>
        <dbReference type="ARBA" id="ARBA00023065"/>
    </source>
</evidence>
<dbReference type="NCBIfam" id="TIGR01517">
    <property type="entry name" value="ATPase-IIB_Ca"/>
    <property type="match status" value="1"/>
</dbReference>
<keyword evidence="13 18" id="KW-0406">Ion transport</keyword>
<dbReference type="GO" id="GO:0016887">
    <property type="term" value="F:ATP hydrolysis activity"/>
    <property type="evidence" value="ECO:0007669"/>
    <property type="project" value="InterPro"/>
</dbReference>
<feature type="compositionally biased region" description="Low complexity" evidence="19">
    <location>
        <begin position="63"/>
        <end position="73"/>
    </location>
</feature>
<evidence type="ECO:0000256" key="17">
    <source>
        <dbReference type="ARBA" id="ARBA00059328"/>
    </source>
</evidence>
<evidence type="ECO:0000256" key="2">
    <source>
        <dbReference type="ARBA" id="ARBA00022448"/>
    </source>
</evidence>
<comment type="caution">
    <text evidence="23">The sequence shown here is derived from an EMBL/GenBank/DDBJ whole genome shotgun (WGS) entry which is preliminary data.</text>
</comment>
<dbReference type="InterPro" id="IPR044492">
    <property type="entry name" value="P_typ_ATPase_HD_dom"/>
</dbReference>
<dbReference type="GO" id="GO:0005388">
    <property type="term" value="F:P-type calcium transporter activity"/>
    <property type="evidence" value="ECO:0007669"/>
    <property type="project" value="UniProtKB-EC"/>
</dbReference>
<keyword evidence="7 18" id="KW-0547">Nucleotide-binding</keyword>
<feature type="transmembrane region" description="Helical" evidence="18">
    <location>
        <begin position="264"/>
        <end position="282"/>
    </location>
</feature>
<dbReference type="NCBIfam" id="TIGR01494">
    <property type="entry name" value="ATPase_P-type"/>
    <property type="match status" value="1"/>
</dbReference>
<dbReference type="AlphaFoldDB" id="A0AAD4KXR1"/>
<evidence type="ECO:0000256" key="3">
    <source>
        <dbReference type="ARBA" id="ARBA00022554"/>
    </source>
</evidence>
<feature type="transmembrane region" description="Helical" evidence="18">
    <location>
        <begin position="1089"/>
        <end position="1111"/>
    </location>
</feature>
<comment type="function">
    <text evidence="18">Catalyzes the hydrolysis of ATP coupled with the transport of calcium.</text>
</comment>
<evidence type="ECO:0000256" key="11">
    <source>
        <dbReference type="ARBA" id="ARBA00022967"/>
    </source>
</evidence>
<keyword evidence="14 18" id="KW-0472">Membrane</keyword>
<dbReference type="InterPro" id="IPR036412">
    <property type="entry name" value="HAD-like_sf"/>
</dbReference>
<feature type="transmembrane region" description="Helical" evidence="18">
    <location>
        <begin position="1057"/>
        <end position="1077"/>
    </location>
</feature>
<reference evidence="23" key="1">
    <citation type="submission" date="2021-12" db="EMBL/GenBank/DDBJ databases">
        <title>Convergent genome expansion in fungi linked to evolution of root-endophyte symbiosis.</title>
        <authorList>
            <consortium name="DOE Joint Genome Institute"/>
            <person name="Ke Y.-H."/>
            <person name="Bonito G."/>
            <person name="Liao H.-L."/>
            <person name="Looney B."/>
            <person name="Rojas-Flechas A."/>
            <person name="Nash J."/>
            <person name="Hameed K."/>
            <person name="Schadt C."/>
            <person name="Martin F."/>
            <person name="Crous P.W."/>
            <person name="Miettinen O."/>
            <person name="Magnuson J.K."/>
            <person name="Labbe J."/>
            <person name="Jacobson D."/>
            <person name="Doktycz M.J."/>
            <person name="Veneault-Fourrey C."/>
            <person name="Kuo A."/>
            <person name="Mondo S."/>
            <person name="Calhoun S."/>
            <person name="Riley R."/>
            <person name="Ohm R."/>
            <person name="LaButti K."/>
            <person name="Andreopoulos B."/>
            <person name="Pangilinan J."/>
            <person name="Nolan M."/>
            <person name="Tritt A."/>
            <person name="Clum A."/>
            <person name="Lipzen A."/>
            <person name="Daum C."/>
            <person name="Barry K."/>
            <person name="Grigoriev I.V."/>
            <person name="Vilgalys R."/>
        </authorList>
    </citation>
    <scope>NUCLEOTIDE SEQUENCE</scope>
    <source>
        <strain evidence="23">PMI_201</strain>
    </source>
</reference>
<evidence type="ECO:0000256" key="14">
    <source>
        <dbReference type="ARBA" id="ARBA00023136"/>
    </source>
</evidence>
<dbReference type="GO" id="GO:0046872">
    <property type="term" value="F:metal ion binding"/>
    <property type="evidence" value="ECO:0007669"/>
    <property type="project" value="UniProtKB-KW"/>
</dbReference>
<feature type="region of interest" description="Disordered" evidence="19">
    <location>
        <begin position="1"/>
        <end position="86"/>
    </location>
</feature>
<comment type="subcellular location">
    <subcellularLocation>
        <location evidence="18">Membrane</location>
        <topology evidence="18">Multi-pass membrane protein</topology>
    </subcellularLocation>
    <subcellularLocation>
        <location evidence="1">Vacuole membrane</location>
        <topology evidence="1">Multi-pass membrane protein</topology>
    </subcellularLocation>
</comment>
<dbReference type="FunFam" id="3.40.50.1000:FF:000018">
    <property type="entry name" value="Calcium-transporting ATPase"/>
    <property type="match status" value="1"/>
</dbReference>
<keyword evidence="3" id="KW-0926">Vacuole</keyword>
<dbReference type="Gene3D" id="1.20.1110.10">
    <property type="entry name" value="Calcium-transporting ATPase, transmembrane domain"/>
    <property type="match status" value="1"/>
</dbReference>
<keyword evidence="10" id="KW-0460">Magnesium</keyword>
<dbReference type="InterPro" id="IPR018303">
    <property type="entry name" value="ATPase_P-typ_P_site"/>
</dbReference>
<name>A0AAD4KXR1_9EURO</name>
<dbReference type="Proteomes" id="UP001201262">
    <property type="component" value="Unassembled WGS sequence"/>
</dbReference>
<keyword evidence="6" id="KW-0479">Metal-binding</keyword>
<dbReference type="Pfam" id="PF00689">
    <property type="entry name" value="Cation_ATPase_C"/>
    <property type="match status" value="1"/>
</dbReference>
<dbReference type="InterPro" id="IPR001757">
    <property type="entry name" value="P_typ_ATPase"/>
</dbReference>
<dbReference type="GO" id="GO:0006874">
    <property type="term" value="P:intracellular calcium ion homeostasis"/>
    <property type="evidence" value="ECO:0007669"/>
    <property type="project" value="UniProtKB-ARBA"/>
</dbReference>
<evidence type="ECO:0000259" key="22">
    <source>
        <dbReference type="Pfam" id="PF00690"/>
    </source>
</evidence>
<keyword evidence="11" id="KW-1278">Translocase</keyword>
<dbReference type="Gene3D" id="2.70.150.10">
    <property type="entry name" value="Calcium-transporting ATPase, cytoplasmic transduction domain A"/>
    <property type="match status" value="1"/>
</dbReference>
<dbReference type="FunFam" id="1.20.1110.10:FF:000039">
    <property type="entry name" value="Calcium-transporting ATPase"/>
    <property type="match status" value="1"/>
</dbReference>
<evidence type="ECO:0000256" key="12">
    <source>
        <dbReference type="ARBA" id="ARBA00022989"/>
    </source>
</evidence>
<dbReference type="InterPro" id="IPR006068">
    <property type="entry name" value="ATPase_P-typ_cation-transptr_C"/>
</dbReference>
<evidence type="ECO:0000256" key="18">
    <source>
        <dbReference type="RuleBase" id="RU361146"/>
    </source>
</evidence>
<dbReference type="GeneID" id="70249633"/>
<feature type="domain" description="Cation-transporting P-type ATPase N-terminal" evidence="22">
    <location>
        <begin position="196"/>
        <end position="238"/>
    </location>
</feature>
<dbReference type="PANTHER" id="PTHR24093:SF369">
    <property type="entry name" value="CALCIUM-TRANSPORTING ATPASE"/>
    <property type="match status" value="1"/>
</dbReference>
<dbReference type="PRINTS" id="PR00119">
    <property type="entry name" value="CATATPASE"/>
</dbReference>
<evidence type="ECO:0000256" key="6">
    <source>
        <dbReference type="ARBA" id="ARBA00022723"/>
    </source>
</evidence>
<comment type="similarity">
    <text evidence="15 18">Belongs to the cation transport ATPase (P-type) (TC 3.A.3) family.</text>
</comment>
<keyword evidence="8 18" id="KW-0106">Calcium</keyword>
<dbReference type="RefSeq" id="XP_046073662.1">
    <property type="nucleotide sequence ID" value="XM_046219346.1"/>
</dbReference>
<dbReference type="GO" id="GO:0005774">
    <property type="term" value="C:vacuolar membrane"/>
    <property type="evidence" value="ECO:0007669"/>
    <property type="project" value="UniProtKB-SubCell"/>
</dbReference>
<dbReference type="InterPro" id="IPR008250">
    <property type="entry name" value="ATPase_P-typ_transduc_dom_A_sf"/>
</dbReference>
<dbReference type="SUPFAM" id="SSF81653">
    <property type="entry name" value="Calcium ATPase, transduction domain A"/>
    <property type="match status" value="1"/>
</dbReference>
<dbReference type="SFLD" id="SFLDF00027">
    <property type="entry name" value="p-type_atpase"/>
    <property type="match status" value="1"/>
</dbReference>
<dbReference type="SUPFAM" id="SSF81665">
    <property type="entry name" value="Calcium ATPase, transmembrane domain M"/>
    <property type="match status" value="1"/>
</dbReference>
<dbReference type="PANTHER" id="PTHR24093">
    <property type="entry name" value="CATION TRANSPORTING ATPASE"/>
    <property type="match status" value="1"/>
</dbReference>
<evidence type="ECO:0000256" key="4">
    <source>
        <dbReference type="ARBA" id="ARBA00022568"/>
    </source>
</evidence>
<feature type="domain" description="Cation-transporting P-type ATPase C-terminal" evidence="21">
    <location>
        <begin position="937"/>
        <end position="1110"/>
    </location>
</feature>
<evidence type="ECO:0000259" key="21">
    <source>
        <dbReference type="Pfam" id="PF00689"/>
    </source>
</evidence>
<feature type="transmembrane region" description="Helical" evidence="18">
    <location>
        <begin position="468"/>
        <end position="501"/>
    </location>
</feature>
<evidence type="ECO:0000256" key="15">
    <source>
        <dbReference type="ARBA" id="ARBA00038148"/>
    </source>
</evidence>
<evidence type="ECO:0000256" key="7">
    <source>
        <dbReference type="ARBA" id="ARBA00022741"/>
    </source>
</evidence>
<comment type="function">
    <text evidence="17">This magnesium-dependent enzyme catalyzes the hydrolysis of ATP coupled with the transport of calcium. Transports the calcium to the vacuole and participates in the control of the cytosolic free calcium.</text>
</comment>
<protein>
    <recommendedName>
        <fullName evidence="18">Calcium-transporting ATPase</fullName>
        <ecNumber evidence="18">7.2.2.10</ecNumber>
    </recommendedName>
</protein>
<dbReference type="GO" id="GO:0005886">
    <property type="term" value="C:plasma membrane"/>
    <property type="evidence" value="ECO:0007669"/>
    <property type="project" value="TreeGrafter"/>
</dbReference>
<dbReference type="FunFam" id="2.70.150.10:FF:000028">
    <property type="entry name" value="Calcium-transporting ATPase"/>
    <property type="match status" value="1"/>
</dbReference>
<dbReference type="EMBL" id="JAJTJA010000005">
    <property type="protein sequence ID" value="KAH8699198.1"/>
    <property type="molecule type" value="Genomic_DNA"/>
</dbReference>
<evidence type="ECO:0000313" key="24">
    <source>
        <dbReference type="Proteomes" id="UP001201262"/>
    </source>
</evidence>
<keyword evidence="12 18" id="KW-1133">Transmembrane helix</keyword>
<evidence type="ECO:0000256" key="5">
    <source>
        <dbReference type="ARBA" id="ARBA00022692"/>
    </source>
</evidence>
<keyword evidence="2 18" id="KW-0813">Transport</keyword>
<sequence>MGRNKRDAPTPTEAVAPIITISTADLSPWEPESPVANEPLPDDGLHADTLRPATSPHSLVLPSSGSNGSSSAGRPRVTSVTSLSDGETMVATSSSCGSYRTRSVSEVTAVSVASNYQQQQIPTVYNFPHGDSDSFGISPDALDTIFDRKCLEDIWSVGGLSGLAFALHSHCALGIKSDERTMSTQTLDASGRRSHADRVKIFGSNRLPEKKTKVFWRFMWEALQDRVLILLTVVATISLVLGLYQTFCQPHKPGQPKVEWVEGTTIMAAVIVVVVVSSLNDYKKETQFAKLSRKKEDRTVTAIRSGMACELSAFDVVVGEIVQLEAGDLIPADGILVSGYNVRCDESSMTGESHSIKKTAGDDIVQRKKQGIPAGNLDPFIVSGCKVVEGVGTYIVTRVGERSTYGKTMMSLVIENAQTPLQQRLGVIADQIAVAGITVAALLFAVLTIKFFIELPGNTDSASEKGQLFLRIVIVCIAVVVIAVPEGLPLAVTLALAIAVTKMLKDNNLVRILSSCETMGGVTTVCCDKTGTLTTNQMAVVSGTVGMQYAFESDENTQAPKPFMTLSTENLVLRLSEQVKFILAQSIVINSTTVESEKHTFIGSRTEMALLSFAREHLGIRTIAEERANAEVVQMIPFDSNRKCMASVVNLGGIYRMYVKGAPEVLLDSSTQIVIDASDEIMNTEPISEHYDQVIDSTRNYSNRSLRMIGFAYRDFSSTWPPFDANTVEGDPTQAIFEDVMQDMTFIGLVGIQDPLRPGVNTAILNCRKAGVSVKMVTGDNIDTAKAIAVQAGILDADGVSMDGPTFRELSKSDLYDVLPRLQVLARSSPEDKQVLVKALKELGEVVAVTGDGTNDAPALTAADVGFSMGVSGTDIALEASSIILMDDNFSSIVKAIEWGRTVNDAIKKFLQFQLTVNVTAVALTFVSAITSDHDESILTPVQLLWINLIMDTFAAMALATDPPPPDILDRRPEEKSASMITLTMWKMIVVQSIYQLSVTLALNFSGNRILGYTGTKQESLETVVFNTFVWMQFFNQYNNRRLDNKLNVFEGIHNNWYFLGINLITIVGQLLIISFGGSALSAVRLDGIQWAISLSLGAFSLIIGVLARLVPDDWIRSALYLDRWQGLSSSRGIKHPENLPDEFTPLLDNSSCESGSIPPNQTGFQPRNNWSFYFFGASRPHVDIEAA</sequence>
<dbReference type="GO" id="GO:0005524">
    <property type="term" value="F:ATP binding"/>
    <property type="evidence" value="ECO:0007669"/>
    <property type="project" value="UniProtKB-KW"/>
</dbReference>
<evidence type="ECO:0000256" key="9">
    <source>
        <dbReference type="ARBA" id="ARBA00022840"/>
    </source>
</evidence>
<keyword evidence="24" id="KW-1185">Reference proteome</keyword>
<keyword evidence="4 18" id="KW-0109">Calcium transport</keyword>
<dbReference type="InterPro" id="IPR006408">
    <property type="entry name" value="P-type_ATPase_IIB"/>
</dbReference>
<dbReference type="SUPFAM" id="SSF56784">
    <property type="entry name" value="HAD-like"/>
    <property type="match status" value="1"/>
</dbReference>
<evidence type="ECO:0000256" key="1">
    <source>
        <dbReference type="ARBA" id="ARBA00004128"/>
    </source>
</evidence>
<dbReference type="Pfam" id="PF13246">
    <property type="entry name" value="Cation_ATPase"/>
    <property type="match status" value="1"/>
</dbReference>
<proteinExistence type="inferred from homology"/>
<dbReference type="Gene3D" id="3.40.1110.10">
    <property type="entry name" value="Calcium-transporting ATPase, cytoplasmic domain N"/>
    <property type="match status" value="1"/>
</dbReference>
<feature type="domain" description="P-type ATPase A" evidence="20">
    <location>
        <begin position="296"/>
        <end position="409"/>
    </location>
</feature>
<dbReference type="InterPro" id="IPR023214">
    <property type="entry name" value="HAD_sf"/>
</dbReference>
<evidence type="ECO:0000313" key="23">
    <source>
        <dbReference type="EMBL" id="KAH8699198.1"/>
    </source>
</evidence>
<evidence type="ECO:0000256" key="16">
    <source>
        <dbReference type="ARBA" id="ARBA00048694"/>
    </source>
</evidence>
<feature type="transmembrane region" description="Helical" evidence="18">
    <location>
        <begin position="432"/>
        <end position="453"/>
    </location>
</feature>
<dbReference type="Gene3D" id="3.40.50.1000">
    <property type="entry name" value="HAD superfamily/HAD-like"/>
    <property type="match status" value="1"/>
</dbReference>
<evidence type="ECO:0000256" key="19">
    <source>
        <dbReference type="SAM" id="MobiDB-lite"/>
    </source>
</evidence>
<dbReference type="SFLD" id="SFLDS00003">
    <property type="entry name" value="Haloacid_Dehalogenase"/>
    <property type="match status" value="1"/>
</dbReference>
<gene>
    <name evidence="23" type="ORF">BGW36DRAFT_416542</name>
</gene>
<evidence type="ECO:0000256" key="10">
    <source>
        <dbReference type="ARBA" id="ARBA00022842"/>
    </source>
</evidence>
<dbReference type="InterPro" id="IPR004014">
    <property type="entry name" value="ATPase_P-typ_cation-transptr_N"/>
</dbReference>
<dbReference type="SFLD" id="SFLDG00002">
    <property type="entry name" value="C1.7:_P-type_atpase_like"/>
    <property type="match status" value="1"/>
</dbReference>
<dbReference type="SUPFAM" id="SSF81660">
    <property type="entry name" value="Metal cation-transporting ATPase, ATP-binding domain N"/>
    <property type="match status" value="1"/>
</dbReference>
<evidence type="ECO:0000259" key="20">
    <source>
        <dbReference type="Pfam" id="PF00122"/>
    </source>
</evidence>
<dbReference type="InterPro" id="IPR023299">
    <property type="entry name" value="ATPase_P-typ_cyto_dom_N"/>
</dbReference>
<feature type="transmembrane region" description="Helical" evidence="18">
    <location>
        <begin position="227"/>
        <end position="244"/>
    </location>
</feature>
<dbReference type="InterPro" id="IPR059000">
    <property type="entry name" value="ATPase_P-type_domA"/>
</dbReference>
<dbReference type="EC" id="7.2.2.10" evidence="18"/>
<dbReference type="CDD" id="cd02081">
    <property type="entry name" value="P-type_ATPase_Ca_PMCA-like"/>
    <property type="match status" value="1"/>
</dbReference>
<evidence type="ECO:0000256" key="8">
    <source>
        <dbReference type="ARBA" id="ARBA00022837"/>
    </source>
</evidence>
<dbReference type="InterPro" id="IPR023298">
    <property type="entry name" value="ATPase_P-typ_TM_dom_sf"/>
</dbReference>
<organism evidence="23 24">
    <name type="scientific">Talaromyces proteolyticus</name>
    <dbReference type="NCBI Taxonomy" id="1131652"/>
    <lineage>
        <taxon>Eukaryota</taxon>
        <taxon>Fungi</taxon>
        <taxon>Dikarya</taxon>
        <taxon>Ascomycota</taxon>
        <taxon>Pezizomycotina</taxon>
        <taxon>Eurotiomycetes</taxon>
        <taxon>Eurotiomycetidae</taxon>
        <taxon>Eurotiales</taxon>
        <taxon>Trichocomaceae</taxon>
        <taxon>Talaromyces</taxon>
        <taxon>Talaromyces sect. Bacilispori</taxon>
    </lineage>
</organism>
<comment type="catalytic activity">
    <reaction evidence="16 18">
        <text>Ca(2+)(in) + ATP + H2O = Ca(2+)(out) + ADP + phosphate + H(+)</text>
        <dbReference type="Rhea" id="RHEA:18105"/>
        <dbReference type="ChEBI" id="CHEBI:15377"/>
        <dbReference type="ChEBI" id="CHEBI:15378"/>
        <dbReference type="ChEBI" id="CHEBI:29108"/>
        <dbReference type="ChEBI" id="CHEBI:30616"/>
        <dbReference type="ChEBI" id="CHEBI:43474"/>
        <dbReference type="ChEBI" id="CHEBI:456216"/>
        <dbReference type="EC" id="7.2.2.10"/>
    </reaction>
</comment>
<comment type="caution">
    <text evidence="18">Lacks conserved residue(s) required for the propagation of feature annotation.</text>
</comment>
<dbReference type="PROSITE" id="PS00154">
    <property type="entry name" value="ATPASE_E1_E2"/>
    <property type="match status" value="1"/>
</dbReference>